<protein>
    <submittedName>
        <fullName evidence="1">Uncharacterized protein</fullName>
    </submittedName>
</protein>
<evidence type="ECO:0000313" key="2">
    <source>
        <dbReference type="Proteomes" id="UP001302573"/>
    </source>
</evidence>
<proteinExistence type="predicted"/>
<sequence length="401" mass="43383">MSRLAGRGRLAHIGRAWLWLMLLVAPVAPALEVTLTAKYNGGGSGRFENTTPPGGLCQSWGSSCREQMTVTLPITYTKTTIRAASDVRDTFFVKVPARREIEVRSDDGLDSRRMVFEWTALSQRVLGANINRHTLYQARVEGGCSSIGNVSQFRPALISFLWSIGNPTSPGACTADGGYAAAGFSQNLDVQETSVAFQLDLPPPYRLRSGIYRGSTTYRIGPGMDFDFGNGVSALSGDTLTVNFELDVQHAFLFEFPPGSERAVLEPRGGWQAWLGGGRVPQRLYRDLPFRVWSTGPFKVYKLCQHDSGTGCAIRDAASHQADLEVALSLPGGIQHGGGAVQRLPLPTGRAMALQFESVQPVANRPGQLHFAIESDQVRGMLANAGSTYSGLVTVVFDAEL</sequence>
<comment type="caution">
    <text evidence="1">The sequence shown here is derived from an EMBL/GenBank/DDBJ whole genome shotgun (WGS) entry which is preliminary data.</text>
</comment>
<organism evidence="1 2">
    <name type="scientific">Pseudomonas machongensis</name>
    <dbReference type="NCBI Taxonomy" id="3110229"/>
    <lineage>
        <taxon>Bacteria</taxon>
        <taxon>Pseudomonadati</taxon>
        <taxon>Pseudomonadota</taxon>
        <taxon>Gammaproteobacteria</taxon>
        <taxon>Pseudomonadales</taxon>
        <taxon>Pseudomonadaceae</taxon>
        <taxon>Pseudomonas</taxon>
    </lineage>
</organism>
<dbReference type="Proteomes" id="UP001302573">
    <property type="component" value="Unassembled WGS sequence"/>
</dbReference>
<reference evidence="1 2" key="1">
    <citation type="submission" date="2023-12" db="EMBL/GenBank/DDBJ databases">
        <title>Pseudomonas machongensis sp. nov., isolated from wilted pepper plants (Capsicum annuum).</title>
        <authorList>
            <person name="Qiu M."/>
            <person name="Li Y."/>
            <person name="Liu Q."/>
            <person name="Zhang X."/>
            <person name="Huang Y."/>
            <person name="Guo R."/>
            <person name="Hu M."/>
            <person name="Zhou J."/>
            <person name="Zhou X."/>
        </authorList>
    </citation>
    <scope>NUCLEOTIDE SEQUENCE [LARGE SCALE GENOMIC DNA]</scope>
    <source>
        <strain evidence="1 2">MH2</strain>
    </source>
</reference>
<dbReference type="EMBL" id="JAYFUI010000033">
    <property type="protein sequence ID" value="MEA5669884.1"/>
    <property type="molecule type" value="Genomic_DNA"/>
</dbReference>
<name>A0ABU5VAY9_9PSED</name>
<evidence type="ECO:0000313" key="1">
    <source>
        <dbReference type="EMBL" id="MEA5669884.1"/>
    </source>
</evidence>
<dbReference type="RefSeq" id="WP_178117522.1">
    <property type="nucleotide sequence ID" value="NZ_JAYFUI010000033.1"/>
</dbReference>
<keyword evidence="2" id="KW-1185">Reference proteome</keyword>
<gene>
    <name evidence="1" type="ORF">VA602_00860</name>
</gene>
<accession>A0ABU5VAY9</accession>